<comment type="caution">
    <text evidence="6">The sequence shown here is derived from an EMBL/GenBank/DDBJ whole genome shotgun (WGS) entry which is preliminary data.</text>
</comment>
<dbReference type="PANTHER" id="PTHR30111">
    <property type="entry name" value="33 KDA CHAPERONIN"/>
    <property type="match status" value="1"/>
</dbReference>
<keyword evidence="3" id="KW-1015">Disulfide bond</keyword>
<evidence type="ECO:0000256" key="1">
    <source>
        <dbReference type="ARBA" id="ARBA00022490"/>
    </source>
</evidence>
<gene>
    <name evidence="6" type="primary">hslO</name>
    <name evidence="6" type="ORF">CUZ56_01174</name>
</gene>
<dbReference type="RefSeq" id="WP_126979115.1">
    <property type="nucleotide sequence ID" value="NZ_PQSP01000002.1"/>
</dbReference>
<dbReference type="AlphaFoldDB" id="A0A433SET1"/>
<keyword evidence="1" id="KW-0963">Cytoplasm</keyword>
<dbReference type="GO" id="GO:0051082">
    <property type="term" value="F:unfolded protein binding"/>
    <property type="evidence" value="ECO:0007669"/>
    <property type="project" value="InterPro"/>
</dbReference>
<dbReference type="OrthoDB" id="9793753at2"/>
<dbReference type="Pfam" id="PF01430">
    <property type="entry name" value="HSP33"/>
    <property type="match status" value="1"/>
</dbReference>
<dbReference type="PANTHER" id="PTHR30111:SF1">
    <property type="entry name" value="33 KDA CHAPERONIN"/>
    <property type="match status" value="1"/>
</dbReference>
<evidence type="ECO:0000256" key="4">
    <source>
        <dbReference type="ARBA" id="ARBA00023186"/>
    </source>
</evidence>
<dbReference type="Proteomes" id="UP000286947">
    <property type="component" value="Unassembled WGS sequence"/>
</dbReference>
<dbReference type="InterPro" id="IPR023212">
    <property type="entry name" value="Hsp33_helix_hairpin_bin_dom_sf"/>
</dbReference>
<protein>
    <submittedName>
        <fullName evidence="6">33 kDa chaperonin</fullName>
    </submittedName>
</protein>
<keyword evidence="2" id="KW-0862">Zinc</keyword>
<evidence type="ECO:0000313" key="6">
    <source>
        <dbReference type="EMBL" id="RUS67232.1"/>
    </source>
</evidence>
<accession>A0A433SET1</accession>
<dbReference type="CDD" id="cd00498">
    <property type="entry name" value="Hsp33"/>
    <property type="match status" value="1"/>
</dbReference>
<dbReference type="InterPro" id="IPR016153">
    <property type="entry name" value="Heat_shock_Hsp33_N"/>
</dbReference>
<dbReference type="InterPro" id="IPR000397">
    <property type="entry name" value="Heat_shock_Hsp33"/>
</dbReference>
<name>A0A433SET1_9BURK</name>
<dbReference type="Gene3D" id="3.90.1280.10">
    <property type="entry name" value="HSP33 redox switch-like"/>
    <property type="match status" value="1"/>
</dbReference>
<keyword evidence="7" id="KW-1185">Reference proteome</keyword>
<dbReference type="Gene3D" id="3.55.30.10">
    <property type="entry name" value="Hsp33 domain"/>
    <property type="match status" value="1"/>
</dbReference>
<organism evidence="6 7">
    <name type="scientific">Saezia sanguinis</name>
    <dbReference type="NCBI Taxonomy" id="1965230"/>
    <lineage>
        <taxon>Bacteria</taxon>
        <taxon>Pseudomonadati</taxon>
        <taxon>Pseudomonadota</taxon>
        <taxon>Betaproteobacteria</taxon>
        <taxon>Burkholderiales</taxon>
        <taxon>Saeziaceae</taxon>
        <taxon>Saezia</taxon>
    </lineage>
</organism>
<keyword evidence="5" id="KW-0676">Redox-active center</keyword>
<evidence type="ECO:0000313" key="7">
    <source>
        <dbReference type="Proteomes" id="UP000286947"/>
    </source>
</evidence>
<dbReference type="SUPFAM" id="SSF64397">
    <property type="entry name" value="Hsp33 domain"/>
    <property type="match status" value="1"/>
</dbReference>
<dbReference type="GO" id="GO:0005737">
    <property type="term" value="C:cytoplasm"/>
    <property type="evidence" value="ECO:0007669"/>
    <property type="project" value="InterPro"/>
</dbReference>
<dbReference type="InterPro" id="IPR016154">
    <property type="entry name" value="Heat_shock_Hsp33_C"/>
</dbReference>
<dbReference type="SUPFAM" id="SSF118352">
    <property type="entry name" value="HSP33 redox switch-like"/>
    <property type="match status" value="1"/>
</dbReference>
<dbReference type="Gene3D" id="1.10.287.480">
    <property type="entry name" value="helix hairpin bin"/>
    <property type="match status" value="1"/>
</dbReference>
<proteinExistence type="predicted"/>
<dbReference type="GO" id="GO:0044183">
    <property type="term" value="F:protein folding chaperone"/>
    <property type="evidence" value="ECO:0007669"/>
    <property type="project" value="TreeGrafter"/>
</dbReference>
<evidence type="ECO:0000256" key="5">
    <source>
        <dbReference type="ARBA" id="ARBA00023284"/>
    </source>
</evidence>
<dbReference type="PIRSF" id="PIRSF005261">
    <property type="entry name" value="Heat_shock_Hsp33"/>
    <property type="match status" value="1"/>
</dbReference>
<reference evidence="6 7" key="1">
    <citation type="submission" date="2018-01" db="EMBL/GenBank/DDBJ databases">
        <title>Saezia sanguinis gen. nov., sp. nov., in the order Burkholderiales isolated from human blood.</title>
        <authorList>
            <person name="Medina-Pascual M.J."/>
            <person name="Valdezate S."/>
            <person name="Monzon S."/>
            <person name="Cuesta I."/>
            <person name="Carrasco G."/>
            <person name="Villalon P."/>
            <person name="Saez-Nieto J.A."/>
        </authorList>
    </citation>
    <scope>NUCLEOTIDE SEQUENCE [LARGE SCALE GENOMIC DNA]</scope>
    <source>
        <strain evidence="6 7">CNM695-12</strain>
    </source>
</reference>
<dbReference type="EMBL" id="PQSP01000002">
    <property type="protein sequence ID" value="RUS67232.1"/>
    <property type="molecule type" value="Genomic_DNA"/>
</dbReference>
<dbReference type="GO" id="GO:0042026">
    <property type="term" value="P:protein refolding"/>
    <property type="evidence" value="ECO:0007669"/>
    <property type="project" value="TreeGrafter"/>
</dbReference>
<evidence type="ECO:0000256" key="2">
    <source>
        <dbReference type="ARBA" id="ARBA00022833"/>
    </source>
</evidence>
<sequence length="328" mass="35820">MSELQKFLFEGLPVRGAVVQLTDAWQEILARHQQSHAGPTVQTAHGGTTAFLPAVCELVGEMAAAAALLHSTIKFNGALVLQIMGDGPLKLAVAEVQSDMGLRATAKISGDVPVLGGLDALSNVDGQGRCAITLDPQDKLPGQQPYQGIVPLADASGKPFIHLSQVIEAYMQQSEQLPTRVILAANEQCAAGLLVQRLPVEGENNLGVAEREAMDEHFNRIAMLAASLKREELLTLDVNEVLHRLFWQEELRLFDKQQPYFHCTCSYERVAQMLRGLGRDEVESILSEQGQVEVDCDFCGARYQFDPIDAQRLLASDDPQPPASEQLQ</sequence>
<keyword evidence="4" id="KW-0143">Chaperone</keyword>
<evidence type="ECO:0000256" key="3">
    <source>
        <dbReference type="ARBA" id="ARBA00023157"/>
    </source>
</evidence>